<keyword evidence="4" id="KW-0479">Metal-binding</keyword>
<dbReference type="PANTHER" id="PTHR33571:SF12">
    <property type="entry name" value="BSL3053 PROTEIN"/>
    <property type="match status" value="1"/>
</dbReference>
<dbReference type="CDD" id="cd05403">
    <property type="entry name" value="NT_KNTase_like"/>
    <property type="match status" value="1"/>
</dbReference>
<evidence type="ECO:0000256" key="3">
    <source>
        <dbReference type="ARBA" id="ARBA00022695"/>
    </source>
</evidence>
<accession>A0ABY3CIY1</accession>
<dbReference type="InterPro" id="IPR043519">
    <property type="entry name" value="NT_sf"/>
</dbReference>
<keyword evidence="3" id="KW-0548">Nucleotidyltransferase</keyword>
<protein>
    <submittedName>
        <fullName evidence="9">Nucleotidyltransferase</fullName>
    </submittedName>
</protein>
<comment type="caution">
    <text evidence="9">The sequence shown here is derived from an EMBL/GenBank/DDBJ whole genome shotgun (WGS) entry which is preliminary data.</text>
</comment>
<dbReference type="RefSeq" id="WP_143388175.1">
    <property type="nucleotide sequence ID" value="NZ_VJZM01000024.1"/>
</dbReference>
<organism evidence="9 10">
    <name type="scientific">Flavobacterium gawalongense</name>
    <dbReference type="NCBI Taxonomy" id="2594432"/>
    <lineage>
        <taxon>Bacteria</taxon>
        <taxon>Pseudomonadati</taxon>
        <taxon>Bacteroidota</taxon>
        <taxon>Flavobacteriia</taxon>
        <taxon>Flavobacteriales</taxon>
        <taxon>Flavobacteriaceae</taxon>
        <taxon>Flavobacterium</taxon>
    </lineage>
</organism>
<dbReference type="InterPro" id="IPR052038">
    <property type="entry name" value="Type-VII_TA_antitoxin"/>
</dbReference>
<name>A0ABY3CIY1_9FLAO</name>
<evidence type="ECO:0000256" key="4">
    <source>
        <dbReference type="ARBA" id="ARBA00022723"/>
    </source>
</evidence>
<keyword evidence="5" id="KW-0547">Nucleotide-binding</keyword>
<dbReference type="SUPFAM" id="SSF81301">
    <property type="entry name" value="Nucleotidyltransferase"/>
    <property type="match status" value="1"/>
</dbReference>
<evidence type="ECO:0000313" key="10">
    <source>
        <dbReference type="Proteomes" id="UP000318528"/>
    </source>
</evidence>
<gene>
    <name evidence="9" type="ORF">FNW12_12585</name>
</gene>
<dbReference type="EMBL" id="VJZN01000022">
    <property type="protein sequence ID" value="TRX04890.1"/>
    <property type="molecule type" value="Genomic_DNA"/>
</dbReference>
<keyword evidence="2" id="KW-0808">Transferase</keyword>
<reference evidence="9 10" key="1">
    <citation type="submission" date="2019-07" db="EMBL/GenBank/DDBJ databases">
        <title>Novel species of Flavobacterium.</title>
        <authorList>
            <person name="Liu Q."/>
            <person name="Xin Y.-H."/>
        </authorList>
    </citation>
    <scope>NUCLEOTIDE SEQUENCE [LARGE SCALE GENOMIC DNA]</scope>
    <source>
        <strain evidence="9 10">GSP39</strain>
    </source>
</reference>
<sequence>MNAIESHTEDITKLCKMHNVKSLYAFGSVLTEKFNNESDIDLIVEFQPLDVLDYADNYYDLKFSLETILKRQIDLLEEKAIKNPYFRKTINQNKQLIYGQ</sequence>
<dbReference type="PANTHER" id="PTHR33571">
    <property type="entry name" value="SSL8005 PROTEIN"/>
    <property type="match status" value="1"/>
</dbReference>
<dbReference type="Pfam" id="PF18765">
    <property type="entry name" value="Polbeta"/>
    <property type="match status" value="1"/>
</dbReference>
<evidence type="ECO:0000256" key="7">
    <source>
        <dbReference type="ARBA" id="ARBA00022842"/>
    </source>
</evidence>
<evidence type="ECO:0000313" key="9">
    <source>
        <dbReference type="EMBL" id="TRX04890.1"/>
    </source>
</evidence>
<comment type="cofactor">
    <cofactor evidence="1">
        <name>Mg(2+)</name>
        <dbReference type="ChEBI" id="CHEBI:18420"/>
    </cofactor>
</comment>
<evidence type="ECO:0000256" key="6">
    <source>
        <dbReference type="ARBA" id="ARBA00022840"/>
    </source>
</evidence>
<dbReference type="InterPro" id="IPR041633">
    <property type="entry name" value="Polbeta"/>
</dbReference>
<proteinExistence type="predicted"/>
<dbReference type="Proteomes" id="UP000318528">
    <property type="component" value="Unassembled WGS sequence"/>
</dbReference>
<evidence type="ECO:0000256" key="5">
    <source>
        <dbReference type="ARBA" id="ARBA00022741"/>
    </source>
</evidence>
<feature type="domain" description="Polymerase beta nucleotidyltransferase" evidence="8">
    <location>
        <begin position="9"/>
        <end position="99"/>
    </location>
</feature>
<keyword evidence="6" id="KW-0067">ATP-binding</keyword>
<evidence type="ECO:0000256" key="1">
    <source>
        <dbReference type="ARBA" id="ARBA00001946"/>
    </source>
</evidence>
<evidence type="ECO:0000259" key="8">
    <source>
        <dbReference type="Pfam" id="PF18765"/>
    </source>
</evidence>
<dbReference type="Gene3D" id="3.30.460.10">
    <property type="entry name" value="Beta Polymerase, domain 2"/>
    <property type="match status" value="1"/>
</dbReference>
<keyword evidence="7" id="KW-0460">Magnesium</keyword>
<evidence type="ECO:0000256" key="2">
    <source>
        <dbReference type="ARBA" id="ARBA00022679"/>
    </source>
</evidence>
<keyword evidence="10" id="KW-1185">Reference proteome</keyword>